<dbReference type="GO" id="GO:0006261">
    <property type="term" value="P:DNA-templated DNA replication"/>
    <property type="evidence" value="ECO:0007669"/>
    <property type="project" value="TreeGrafter"/>
</dbReference>
<name>A0AAW5N518_9ESCH</name>
<dbReference type="Gene3D" id="3.40.50.300">
    <property type="entry name" value="P-loop containing nucleotide triphosphate hydrolases"/>
    <property type="match status" value="1"/>
</dbReference>
<proteinExistence type="predicted"/>
<comment type="caution">
    <text evidence="1">The sequence shown here is derived from an EMBL/GenBank/DDBJ whole genome shotgun (WGS) entry which is preliminary data.</text>
</comment>
<dbReference type="InterPro" id="IPR027417">
    <property type="entry name" value="P-loop_NTPase"/>
</dbReference>
<evidence type="ECO:0000313" key="2">
    <source>
        <dbReference type="Proteomes" id="UP001206878"/>
    </source>
</evidence>
<dbReference type="GO" id="GO:0008047">
    <property type="term" value="F:enzyme activator activity"/>
    <property type="evidence" value="ECO:0007669"/>
    <property type="project" value="TreeGrafter"/>
</dbReference>
<gene>
    <name evidence="1" type="ORF">NVV43_30380</name>
</gene>
<organism evidence="1 2">
    <name type="scientific">Escherichia marmotae</name>
    <dbReference type="NCBI Taxonomy" id="1499973"/>
    <lineage>
        <taxon>Bacteria</taxon>
        <taxon>Pseudomonadati</taxon>
        <taxon>Pseudomonadota</taxon>
        <taxon>Gammaproteobacteria</taxon>
        <taxon>Enterobacterales</taxon>
        <taxon>Enterobacteriaceae</taxon>
        <taxon>Escherichia</taxon>
    </lineage>
</organism>
<dbReference type="InterPro" id="IPR051314">
    <property type="entry name" value="AAA_ATPase_RarA/MGS1/WRNIP1"/>
</dbReference>
<evidence type="ECO:0000313" key="1">
    <source>
        <dbReference type="EMBL" id="MCR6679718.1"/>
    </source>
</evidence>
<accession>A0AAW5N518</accession>
<reference evidence="1" key="1">
    <citation type="submission" date="2022-07" db="EMBL/GenBank/DDBJ databases">
        <title>Diversity of ethanolamine utilization by human commensal Escherichia coli.</title>
        <authorList>
            <person name="Jubelin G."/>
        </authorList>
    </citation>
    <scope>NUCLEOTIDE SEQUENCE</scope>
    <source>
        <strain evidence="1">S1</strain>
    </source>
</reference>
<dbReference type="GO" id="GO:0017116">
    <property type="term" value="F:single-stranded DNA helicase activity"/>
    <property type="evidence" value="ECO:0007669"/>
    <property type="project" value="TreeGrafter"/>
</dbReference>
<sequence>MSNLSIDFSDNTFQPLAERMRTENLAQYIGQQHFLAAGKPLPRDIEARHLHSMILWVPPGTCKTTLAELIARYA</sequence>
<dbReference type="GO" id="GO:0000731">
    <property type="term" value="P:DNA synthesis involved in DNA repair"/>
    <property type="evidence" value="ECO:0007669"/>
    <property type="project" value="TreeGrafter"/>
</dbReference>
<protein>
    <submittedName>
        <fullName evidence="1">Recombination factor protein RarA</fullName>
    </submittedName>
</protein>
<feature type="non-terminal residue" evidence="1">
    <location>
        <position position="74"/>
    </location>
</feature>
<dbReference type="EMBL" id="JANPXH010001666">
    <property type="protein sequence ID" value="MCR6679718.1"/>
    <property type="molecule type" value="Genomic_DNA"/>
</dbReference>
<dbReference type="SUPFAM" id="SSF52540">
    <property type="entry name" value="P-loop containing nucleoside triphosphate hydrolases"/>
    <property type="match status" value="1"/>
</dbReference>
<dbReference type="PANTHER" id="PTHR13779">
    <property type="entry name" value="WERNER HELICASE-INTERACTING PROTEIN 1 FAMILY MEMBER"/>
    <property type="match status" value="1"/>
</dbReference>
<dbReference type="AlphaFoldDB" id="A0AAW5N518"/>
<dbReference type="Proteomes" id="UP001206878">
    <property type="component" value="Unassembled WGS sequence"/>
</dbReference>
<dbReference type="PANTHER" id="PTHR13779:SF7">
    <property type="entry name" value="ATPASE WRNIP1"/>
    <property type="match status" value="1"/>
</dbReference>